<evidence type="ECO:0008006" key="4">
    <source>
        <dbReference type="Google" id="ProtNLM"/>
    </source>
</evidence>
<proteinExistence type="predicted"/>
<sequence>MERVATEVETELLDLSGATLADLERHEGLSAVTERLLDIVQYPPTVSGNSSTSEGCGSSVSRL</sequence>
<feature type="region of interest" description="Disordered" evidence="1">
    <location>
        <begin position="43"/>
        <end position="63"/>
    </location>
</feature>
<feature type="compositionally biased region" description="Low complexity" evidence="1">
    <location>
        <begin position="47"/>
        <end position="63"/>
    </location>
</feature>
<dbReference type="Proteomes" id="UP001499947">
    <property type="component" value="Unassembled WGS sequence"/>
</dbReference>
<organism evidence="2 3">
    <name type="scientific">Streptomyces yatensis</name>
    <dbReference type="NCBI Taxonomy" id="155177"/>
    <lineage>
        <taxon>Bacteria</taxon>
        <taxon>Bacillati</taxon>
        <taxon>Actinomycetota</taxon>
        <taxon>Actinomycetes</taxon>
        <taxon>Kitasatosporales</taxon>
        <taxon>Streptomycetaceae</taxon>
        <taxon>Streptomyces</taxon>
        <taxon>Streptomyces violaceusniger group</taxon>
    </lineage>
</organism>
<gene>
    <name evidence="2" type="ORF">GCM10009680_10510</name>
</gene>
<reference evidence="2 3" key="1">
    <citation type="journal article" date="2019" name="Int. J. Syst. Evol. Microbiol.">
        <title>The Global Catalogue of Microorganisms (GCM) 10K type strain sequencing project: providing services to taxonomists for standard genome sequencing and annotation.</title>
        <authorList>
            <consortium name="The Broad Institute Genomics Platform"/>
            <consortium name="The Broad Institute Genome Sequencing Center for Infectious Disease"/>
            <person name="Wu L."/>
            <person name="Ma J."/>
        </authorList>
    </citation>
    <scope>NUCLEOTIDE SEQUENCE [LARGE SCALE GENOMIC DNA]</scope>
    <source>
        <strain evidence="2 3">JCM 13244</strain>
    </source>
</reference>
<evidence type="ECO:0000256" key="1">
    <source>
        <dbReference type="SAM" id="MobiDB-lite"/>
    </source>
</evidence>
<protein>
    <recommendedName>
        <fullName evidence="4">FXSXX-COOH protein</fullName>
    </recommendedName>
</protein>
<dbReference type="EMBL" id="BAAALR010000013">
    <property type="protein sequence ID" value="GAA1672659.1"/>
    <property type="molecule type" value="Genomic_DNA"/>
</dbReference>
<evidence type="ECO:0000313" key="3">
    <source>
        <dbReference type="Proteomes" id="UP001499947"/>
    </source>
</evidence>
<name>A0ABN2GK92_9ACTN</name>
<keyword evidence="3" id="KW-1185">Reference proteome</keyword>
<evidence type="ECO:0000313" key="2">
    <source>
        <dbReference type="EMBL" id="GAA1672659.1"/>
    </source>
</evidence>
<comment type="caution">
    <text evidence="2">The sequence shown here is derived from an EMBL/GenBank/DDBJ whole genome shotgun (WGS) entry which is preliminary data.</text>
</comment>
<accession>A0ABN2GK92</accession>